<keyword evidence="4" id="KW-0805">Transcription regulation</keyword>
<dbReference type="CDD" id="cd11393">
    <property type="entry name" value="bHLH_AtbHLH_like"/>
    <property type="match status" value="1"/>
</dbReference>
<dbReference type="InterPro" id="IPR045843">
    <property type="entry name" value="IND-like"/>
</dbReference>
<accession>A0A6G1CFI8</accession>
<evidence type="ECO:0000256" key="6">
    <source>
        <dbReference type="ARBA" id="ARBA00023163"/>
    </source>
</evidence>
<evidence type="ECO:0000256" key="4">
    <source>
        <dbReference type="ARBA" id="ARBA00023015"/>
    </source>
</evidence>
<dbReference type="InterPro" id="IPR036638">
    <property type="entry name" value="HLH_DNA-bd_sf"/>
</dbReference>
<gene>
    <name evidence="10" type="ORF">E2562_012632</name>
</gene>
<feature type="domain" description="BHLH" evidence="9">
    <location>
        <begin position="273"/>
        <end position="322"/>
    </location>
</feature>
<dbReference type="InterPro" id="IPR011598">
    <property type="entry name" value="bHLH_dom"/>
</dbReference>
<evidence type="ECO:0000259" key="9">
    <source>
        <dbReference type="PROSITE" id="PS50888"/>
    </source>
</evidence>
<comment type="subcellular location">
    <subcellularLocation>
        <location evidence="1">Nucleus</location>
    </subcellularLocation>
</comment>
<dbReference type="AlphaFoldDB" id="A0A6G1CFI8"/>
<evidence type="ECO:0000256" key="5">
    <source>
        <dbReference type="ARBA" id="ARBA00023125"/>
    </source>
</evidence>
<evidence type="ECO:0000256" key="7">
    <source>
        <dbReference type="ARBA" id="ARBA00023242"/>
    </source>
</evidence>
<name>A0A6G1CFI8_9ORYZ</name>
<dbReference type="GO" id="GO:0046983">
    <property type="term" value="F:protein dimerization activity"/>
    <property type="evidence" value="ECO:0007669"/>
    <property type="project" value="InterPro"/>
</dbReference>
<dbReference type="PANTHER" id="PTHR16223:SF56">
    <property type="entry name" value="TRANSCRIPTION FACTOR BHLH110"/>
    <property type="match status" value="1"/>
</dbReference>
<protein>
    <recommendedName>
        <fullName evidence="9">BHLH domain-containing protein</fullName>
    </recommendedName>
</protein>
<evidence type="ECO:0000256" key="3">
    <source>
        <dbReference type="ARBA" id="ARBA00011738"/>
    </source>
</evidence>
<sequence>MMASSSSSSSLCDNLLQDELPWPSMPFAPALHTFGLNHQWSQPLMLSTDQFNSYELESLLSVQGHLHSQLDSAPPTLSPPQAHQLSRLLMMQELGFQWSSCAVAAAADHTTASASMNNGVEEEELRLRRRPDQSLISNPRSSSSCGTTTTYTDMVPPPMAANLDGAVLPSISVSRLQKPSAGDASPQMLGESCKSQAAAAAASMVGHGGMRDEHVPWPYGPPAHLIQGPSMDDIDSLPMKKTTAAQGRGGSSTEQRSSTAQPPSSKKPRLESRSSSSIVPSFKVRKEKLGDRIAALQQLVSPFGKTDTASVLMEAIGYIKFLQDQVETLSGPYLRSSKNSKCSTAQQRKGASNGGGEAAAAAKLDLRSRGLCLVPLSCTSYVTNENGVWPPPNFRGN</sequence>
<dbReference type="EMBL" id="SPHZ02000009">
    <property type="protein sequence ID" value="KAF0898926.1"/>
    <property type="molecule type" value="Genomic_DNA"/>
</dbReference>
<reference evidence="10 11" key="1">
    <citation type="submission" date="2019-11" db="EMBL/GenBank/DDBJ databases">
        <title>Whole genome sequence of Oryza granulata.</title>
        <authorList>
            <person name="Li W."/>
        </authorList>
    </citation>
    <scope>NUCLEOTIDE SEQUENCE [LARGE SCALE GENOMIC DNA]</scope>
    <source>
        <strain evidence="11">cv. Menghai</strain>
        <tissue evidence="10">Leaf</tissue>
    </source>
</reference>
<dbReference type="PANTHER" id="PTHR16223">
    <property type="entry name" value="TRANSCRIPTION FACTOR BHLH83-RELATED"/>
    <property type="match status" value="1"/>
</dbReference>
<evidence type="ECO:0000313" key="11">
    <source>
        <dbReference type="Proteomes" id="UP000479710"/>
    </source>
</evidence>
<keyword evidence="6" id="KW-0804">Transcription</keyword>
<dbReference type="Proteomes" id="UP000479710">
    <property type="component" value="Unassembled WGS sequence"/>
</dbReference>
<evidence type="ECO:0000256" key="1">
    <source>
        <dbReference type="ARBA" id="ARBA00004123"/>
    </source>
</evidence>
<dbReference type="InterPro" id="IPR045239">
    <property type="entry name" value="bHLH95_bHLH"/>
</dbReference>
<dbReference type="FunFam" id="4.10.280.10:FF:000032">
    <property type="entry name" value="Transcription factor bHLH123 family"/>
    <property type="match status" value="1"/>
</dbReference>
<evidence type="ECO:0000313" key="10">
    <source>
        <dbReference type="EMBL" id="KAF0898926.1"/>
    </source>
</evidence>
<dbReference type="OrthoDB" id="760019at2759"/>
<dbReference type="GO" id="GO:0005634">
    <property type="term" value="C:nucleus"/>
    <property type="evidence" value="ECO:0007669"/>
    <property type="project" value="UniProtKB-SubCell"/>
</dbReference>
<dbReference type="PROSITE" id="PS50888">
    <property type="entry name" value="BHLH"/>
    <property type="match status" value="1"/>
</dbReference>
<keyword evidence="11" id="KW-1185">Reference proteome</keyword>
<comment type="subunit">
    <text evidence="3">Homodimer.</text>
</comment>
<comment type="caution">
    <text evidence="10">The sequence shown here is derived from an EMBL/GenBank/DDBJ whole genome shotgun (WGS) entry which is preliminary data.</text>
</comment>
<dbReference type="GO" id="GO:0000981">
    <property type="term" value="F:DNA-binding transcription factor activity, RNA polymerase II-specific"/>
    <property type="evidence" value="ECO:0007669"/>
    <property type="project" value="TreeGrafter"/>
</dbReference>
<dbReference type="Gene3D" id="4.10.280.10">
    <property type="entry name" value="Helix-loop-helix DNA-binding domain"/>
    <property type="match status" value="1"/>
</dbReference>
<dbReference type="GO" id="GO:0000978">
    <property type="term" value="F:RNA polymerase II cis-regulatory region sequence-specific DNA binding"/>
    <property type="evidence" value="ECO:0007669"/>
    <property type="project" value="TreeGrafter"/>
</dbReference>
<organism evidence="10 11">
    <name type="scientific">Oryza meyeriana var. granulata</name>
    <dbReference type="NCBI Taxonomy" id="110450"/>
    <lineage>
        <taxon>Eukaryota</taxon>
        <taxon>Viridiplantae</taxon>
        <taxon>Streptophyta</taxon>
        <taxon>Embryophyta</taxon>
        <taxon>Tracheophyta</taxon>
        <taxon>Spermatophyta</taxon>
        <taxon>Magnoliopsida</taxon>
        <taxon>Liliopsida</taxon>
        <taxon>Poales</taxon>
        <taxon>Poaceae</taxon>
        <taxon>BOP clade</taxon>
        <taxon>Oryzoideae</taxon>
        <taxon>Oryzeae</taxon>
        <taxon>Oryzinae</taxon>
        <taxon>Oryza</taxon>
        <taxon>Oryza meyeriana</taxon>
    </lineage>
</organism>
<comment type="similarity">
    <text evidence="2">Belongs to the bHLH protein family.</text>
</comment>
<proteinExistence type="inferred from homology"/>
<keyword evidence="5" id="KW-0238">DNA-binding</keyword>
<evidence type="ECO:0000256" key="2">
    <source>
        <dbReference type="ARBA" id="ARBA00005510"/>
    </source>
</evidence>
<dbReference type="SUPFAM" id="SSF47459">
    <property type="entry name" value="HLH, helix-loop-helix DNA-binding domain"/>
    <property type="match status" value="1"/>
</dbReference>
<keyword evidence="7" id="KW-0539">Nucleus</keyword>
<evidence type="ECO:0000256" key="8">
    <source>
        <dbReference type="SAM" id="MobiDB-lite"/>
    </source>
</evidence>
<feature type="compositionally biased region" description="Polar residues" evidence="8">
    <location>
        <begin position="251"/>
        <end position="264"/>
    </location>
</feature>
<feature type="region of interest" description="Disordered" evidence="8">
    <location>
        <begin position="213"/>
        <end position="279"/>
    </location>
</feature>